<dbReference type="PROSITE" id="PS00715">
    <property type="entry name" value="SIGMA70_1"/>
    <property type="match status" value="1"/>
</dbReference>
<dbReference type="InterPro" id="IPR013325">
    <property type="entry name" value="RNA_pol_sigma_r2"/>
</dbReference>
<dbReference type="Pfam" id="PF04542">
    <property type="entry name" value="Sigma70_r2"/>
    <property type="match status" value="1"/>
</dbReference>
<dbReference type="InterPro" id="IPR007630">
    <property type="entry name" value="RNA_pol_sigma70_r4"/>
</dbReference>
<evidence type="ECO:0000256" key="3">
    <source>
        <dbReference type="ARBA" id="ARBA00023125"/>
    </source>
</evidence>
<dbReference type="InterPro" id="IPR014284">
    <property type="entry name" value="RNA_pol_sigma-70_dom"/>
</dbReference>
<evidence type="ECO:0000256" key="4">
    <source>
        <dbReference type="ARBA" id="ARBA00023163"/>
    </source>
</evidence>
<evidence type="ECO:0000313" key="7">
    <source>
        <dbReference type="Proteomes" id="UP000789738"/>
    </source>
</evidence>
<evidence type="ECO:0000259" key="5">
    <source>
        <dbReference type="PROSITE" id="PS00715"/>
    </source>
</evidence>
<dbReference type="AlphaFoldDB" id="A0AA86MRP3"/>
<dbReference type="SUPFAM" id="SSF88946">
    <property type="entry name" value="Sigma2 domain of RNA polymerase sigma factors"/>
    <property type="match status" value="1"/>
</dbReference>
<proteinExistence type="predicted"/>
<organism evidence="6 7">
    <name type="scientific">Clostridium neonatale</name>
    <dbReference type="NCBI Taxonomy" id="137838"/>
    <lineage>
        <taxon>Bacteria</taxon>
        <taxon>Bacillati</taxon>
        <taxon>Bacillota</taxon>
        <taxon>Clostridia</taxon>
        <taxon>Eubacteriales</taxon>
        <taxon>Clostridiaceae</taxon>
        <taxon>Clostridium</taxon>
    </lineage>
</organism>
<dbReference type="InterPro" id="IPR000943">
    <property type="entry name" value="RNA_pol_sigma70"/>
</dbReference>
<dbReference type="NCBIfam" id="TIGR02937">
    <property type="entry name" value="sigma70-ECF"/>
    <property type="match status" value="1"/>
</dbReference>
<evidence type="ECO:0000256" key="2">
    <source>
        <dbReference type="ARBA" id="ARBA00023082"/>
    </source>
</evidence>
<evidence type="ECO:0000256" key="1">
    <source>
        <dbReference type="ARBA" id="ARBA00023015"/>
    </source>
</evidence>
<dbReference type="CDD" id="cd06171">
    <property type="entry name" value="Sigma70_r4"/>
    <property type="match status" value="1"/>
</dbReference>
<reference evidence="6" key="1">
    <citation type="submission" date="2021-10" db="EMBL/GenBank/DDBJ databases">
        <authorList>
            <person name="Mesa V."/>
        </authorList>
    </citation>
    <scope>NUCLEOTIDE SEQUENCE</scope>
    <source>
        <strain evidence="6">CC3_PB</strain>
    </source>
</reference>
<keyword evidence="3" id="KW-0238">DNA-binding</keyword>
<dbReference type="InterPro" id="IPR007627">
    <property type="entry name" value="RNA_pol_sigma70_r2"/>
</dbReference>
<name>A0AA86MRP3_9CLOT</name>
<dbReference type="GO" id="GO:0016987">
    <property type="term" value="F:sigma factor activity"/>
    <property type="evidence" value="ECO:0007669"/>
    <property type="project" value="UniProtKB-KW"/>
</dbReference>
<feature type="domain" description="RNA polymerase sigma-70" evidence="5">
    <location>
        <begin position="32"/>
        <end position="45"/>
    </location>
</feature>
<dbReference type="GO" id="GO:0003677">
    <property type="term" value="F:DNA binding"/>
    <property type="evidence" value="ECO:0007669"/>
    <property type="project" value="UniProtKB-KW"/>
</dbReference>
<protein>
    <submittedName>
        <fullName evidence="6">RNA polymerase sigma factor, sigma-70 family</fullName>
    </submittedName>
</protein>
<dbReference type="RefSeq" id="WP_210887335.1">
    <property type="nucleotide sequence ID" value="NZ_CAKJVE010000004.1"/>
</dbReference>
<dbReference type="GO" id="GO:0006352">
    <property type="term" value="P:DNA-templated transcription initiation"/>
    <property type="evidence" value="ECO:0007669"/>
    <property type="project" value="InterPro"/>
</dbReference>
<dbReference type="EMBL" id="CAKJVE010000004">
    <property type="protein sequence ID" value="CAG9705473.1"/>
    <property type="molecule type" value="Genomic_DNA"/>
</dbReference>
<keyword evidence="4" id="KW-0804">Transcription</keyword>
<sequence>MIDIAEHLGIANYVVTQLYRYDFLRERYEFEDLLQLGYLGLVRAVKTFNEDKKIKFSTWACPKIKYEILKYATRDRNFNSKQGEPHSYKIYSLNYEFDGNDGKPEKFEDILMTDNSFEDDEINKIIVQDLLNGLDKKELEIVRLYYFEDMKQWEIAEIYNTSQVQISRTLREAINKFKKATKNPDQSILSSNHKTMRKNTTSLYHNLEVCQ</sequence>
<keyword evidence="2" id="KW-0731">Sigma factor</keyword>
<dbReference type="PANTHER" id="PTHR30385">
    <property type="entry name" value="SIGMA FACTOR F FLAGELLAR"/>
    <property type="match status" value="1"/>
</dbReference>
<keyword evidence="1" id="KW-0805">Transcription regulation</keyword>
<dbReference type="Gene3D" id="1.20.140.160">
    <property type="match status" value="1"/>
</dbReference>
<dbReference type="Pfam" id="PF04545">
    <property type="entry name" value="Sigma70_r4"/>
    <property type="match status" value="1"/>
</dbReference>
<dbReference type="SUPFAM" id="SSF88659">
    <property type="entry name" value="Sigma3 and sigma4 domains of RNA polymerase sigma factors"/>
    <property type="match status" value="1"/>
</dbReference>
<accession>A0AA86MRP3</accession>
<evidence type="ECO:0000313" key="6">
    <source>
        <dbReference type="EMBL" id="CAG9705473.1"/>
    </source>
</evidence>
<dbReference type="Gene3D" id="1.10.1740.10">
    <property type="match status" value="1"/>
</dbReference>
<dbReference type="InterPro" id="IPR013324">
    <property type="entry name" value="RNA_pol_sigma_r3/r4-like"/>
</dbReference>
<dbReference type="Proteomes" id="UP000789738">
    <property type="component" value="Unassembled WGS sequence"/>
</dbReference>
<gene>
    <name evidence="6" type="primary">sigE</name>
    <name evidence="6" type="ORF">CNEO_41906</name>
</gene>
<comment type="caution">
    <text evidence="6">The sequence shown here is derived from an EMBL/GenBank/DDBJ whole genome shotgun (WGS) entry which is preliminary data.</text>
</comment>